<evidence type="ECO:0000313" key="1">
    <source>
        <dbReference type="EMBL" id="GAA0401554.1"/>
    </source>
</evidence>
<dbReference type="Gene3D" id="3.40.50.1820">
    <property type="entry name" value="alpha/beta hydrolase"/>
    <property type="match status" value="1"/>
</dbReference>
<protein>
    <recommendedName>
        <fullName evidence="3">Alpha/beta hydrolase</fullName>
    </recommendedName>
</protein>
<dbReference type="InterPro" id="IPR029058">
    <property type="entry name" value="AB_hydrolase_fold"/>
</dbReference>
<dbReference type="RefSeq" id="WP_344022859.1">
    <property type="nucleotide sequence ID" value="NZ_BAAABX010000023.1"/>
</dbReference>
<evidence type="ECO:0008006" key="3">
    <source>
        <dbReference type="Google" id="ProtNLM"/>
    </source>
</evidence>
<accession>A0ABN0YNW7</accession>
<reference evidence="1 2" key="1">
    <citation type="journal article" date="2019" name="Int. J. Syst. Evol. Microbiol.">
        <title>The Global Catalogue of Microorganisms (GCM) 10K type strain sequencing project: providing services to taxonomists for standard genome sequencing and annotation.</title>
        <authorList>
            <consortium name="The Broad Institute Genomics Platform"/>
            <consortium name="The Broad Institute Genome Sequencing Center for Infectious Disease"/>
            <person name="Wu L."/>
            <person name="Ma J."/>
        </authorList>
    </citation>
    <scope>NUCLEOTIDE SEQUENCE [LARGE SCALE GENOMIC DNA]</scope>
    <source>
        <strain evidence="1 2">JCM 4788</strain>
    </source>
</reference>
<dbReference type="Proteomes" id="UP001500879">
    <property type="component" value="Unassembled WGS sequence"/>
</dbReference>
<sequence length="93" mass="9885">MTEIRDDLIRPLPGALDAHAARADVPVLLLRATEPLPRPPGGPRPHASWALSHTTVDVPGDHWSMTEEHARTTAQAITAGLGTRLTTTVDAPA</sequence>
<keyword evidence="2" id="KW-1185">Reference proteome</keyword>
<dbReference type="EMBL" id="BAAABX010000023">
    <property type="protein sequence ID" value="GAA0401554.1"/>
    <property type="molecule type" value="Genomic_DNA"/>
</dbReference>
<gene>
    <name evidence="1" type="ORF">GCM10010357_23290</name>
</gene>
<organism evidence="1 2">
    <name type="scientific">Streptomyces luteireticuli</name>
    <dbReference type="NCBI Taxonomy" id="173858"/>
    <lineage>
        <taxon>Bacteria</taxon>
        <taxon>Bacillati</taxon>
        <taxon>Actinomycetota</taxon>
        <taxon>Actinomycetes</taxon>
        <taxon>Kitasatosporales</taxon>
        <taxon>Streptomycetaceae</taxon>
        <taxon>Streptomyces</taxon>
    </lineage>
</organism>
<evidence type="ECO:0000313" key="2">
    <source>
        <dbReference type="Proteomes" id="UP001500879"/>
    </source>
</evidence>
<dbReference type="SUPFAM" id="SSF53474">
    <property type="entry name" value="alpha/beta-Hydrolases"/>
    <property type="match status" value="1"/>
</dbReference>
<comment type="caution">
    <text evidence="1">The sequence shown here is derived from an EMBL/GenBank/DDBJ whole genome shotgun (WGS) entry which is preliminary data.</text>
</comment>
<name>A0ABN0YNW7_9ACTN</name>
<proteinExistence type="predicted"/>